<organism evidence="14 15">
    <name type="scientific">Candidatus Doriopsillibacter californiensis</name>
    <dbReference type="NCBI Taxonomy" id="2970740"/>
    <lineage>
        <taxon>Bacteria</taxon>
        <taxon>Pseudomonadati</taxon>
        <taxon>Pseudomonadota</taxon>
        <taxon>Gammaproteobacteria</taxon>
        <taxon>Candidatus Tethybacterales</taxon>
        <taxon>Candidatus Persebacteraceae</taxon>
        <taxon>Candidatus Doriopsillibacter</taxon>
    </lineage>
</organism>
<feature type="transmembrane region" description="Helical" evidence="12">
    <location>
        <begin position="167"/>
        <end position="187"/>
    </location>
</feature>
<comment type="cofactor">
    <cofactor evidence="12">
        <name>Mg(2+)</name>
        <dbReference type="ChEBI" id="CHEBI:18420"/>
    </cofactor>
</comment>
<accession>A0ABT7QKP9</accession>
<dbReference type="InterPro" id="IPR003524">
    <property type="entry name" value="PNAcMuramoyl-5peptid_Trfase"/>
</dbReference>
<keyword evidence="6 12" id="KW-0133">Cell shape</keyword>
<evidence type="ECO:0000256" key="12">
    <source>
        <dbReference type="HAMAP-Rule" id="MF_00038"/>
    </source>
</evidence>
<dbReference type="Proteomes" id="UP001168167">
    <property type="component" value="Unassembled WGS sequence"/>
</dbReference>
<name>A0ABT7QKP9_9GAMM</name>
<dbReference type="PANTHER" id="PTHR22926">
    <property type="entry name" value="PHOSPHO-N-ACETYLMURAMOYL-PENTAPEPTIDE-TRANSFERASE"/>
    <property type="match status" value="1"/>
</dbReference>
<keyword evidence="10 12" id="KW-0131">Cell cycle</keyword>
<keyword evidence="12" id="KW-1003">Cell membrane</keyword>
<dbReference type="EC" id="2.7.8.13" evidence="12 13"/>
<dbReference type="NCBIfam" id="TIGR00445">
    <property type="entry name" value="mraY"/>
    <property type="match status" value="1"/>
</dbReference>
<dbReference type="CDD" id="cd06852">
    <property type="entry name" value="GT_MraY"/>
    <property type="match status" value="1"/>
</dbReference>
<feature type="transmembrane region" description="Helical" evidence="12">
    <location>
        <begin position="12"/>
        <end position="40"/>
    </location>
</feature>
<dbReference type="PROSITE" id="PS01347">
    <property type="entry name" value="MRAY_1"/>
    <property type="match status" value="1"/>
</dbReference>
<dbReference type="Pfam" id="PF10555">
    <property type="entry name" value="MraY_sig1"/>
    <property type="match status" value="1"/>
</dbReference>
<evidence type="ECO:0000256" key="1">
    <source>
        <dbReference type="ARBA" id="ARBA00004141"/>
    </source>
</evidence>
<sequence length="360" mass="38679">MIYWLSQQLVDYFSFLNVFSYVTVRAMFAVITAFVIGWLAGPAFIRRIKLFGGQPVRDDGPQSHLQKNDTPTMGGVLMLFCLLVSCLLWGDLSSGRLWLALVGTILFGAIGLADDCKKVFAKNAKGLSARSKLALQSAVAAAVLIVILYTNMIDGFEGIIIPYTKNIVLTLGTAGFVITGYLALVGASNAVNLTDGLDGLAIMPVIMVAAGLALYAYVSGHAVFAAYLGLPHLLGTHELVIFCAALIGAGLAFLWFNAHPAAIFMGDVGALAAGGALALVAVLVRQEIVFIIMSGIFVMEAVSVILQVGSFKLTGRRIFRMAPLHHHFELKGWKENQVVVRFWIISLMFVLAGLAALKLR</sequence>
<keyword evidence="9 12" id="KW-0472">Membrane</keyword>
<keyword evidence="8 12" id="KW-1133">Transmembrane helix</keyword>
<evidence type="ECO:0000256" key="6">
    <source>
        <dbReference type="ARBA" id="ARBA00022960"/>
    </source>
</evidence>
<feature type="transmembrane region" description="Helical" evidence="12">
    <location>
        <begin position="239"/>
        <end position="256"/>
    </location>
</feature>
<reference evidence="14" key="2">
    <citation type="journal article" date="2023" name="Microbiome">
        <title>Synthase-selected sorting approach identifies a beta-lactone synthase in a nudibranch symbiotic bacterium.</title>
        <authorList>
            <person name="Dzunkova M."/>
            <person name="La Clair J.J."/>
            <person name="Tyml T."/>
            <person name="Doud D."/>
            <person name="Schulz F."/>
            <person name="Piquer-Esteban S."/>
            <person name="Porcel Sanchis D."/>
            <person name="Osborn A."/>
            <person name="Robinson D."/>
            <person name="Louie K.B."/>
            <person name="Bowen B.P."/>
            <person name="Bowers R.M."/>
            <person name="Lee J."/>
            <person name="Arnau V."/>
            <person name="Diaz-Villanueva W."/>
            <person name="Stepanauskas R."/>
            <person name="Gosliner T."/>
            <person name="Date S.V."/>
            <person name="Northen T.R."/>
            <person name="Cheng J.F."/>
            <person name="Burkart M.D."/>
            <person name="Woyke T."/>
        </authorList>
    </citation>
    <scope>NUCLEOTIDE SEQUENCE</scope>
    <source>
        <strain evidence="14">Df01</strain>
    </source>
</reference>
<evidence type="ECO:0000256" key="3">
    <source>
        <dbReference type="ARBA" id="ARBA00022618"/>
    </source>
</evidence>
<dbReference type="HAMAP" id="MF_00038">
    <property type="entry name" value="MraY"/>
    <property type="match status" value="1"/>
</dbReference>
<evidence type="ECO:0000256" key="9">
    <source>
        <dbReference type="ARBA" id="ARBA00023136"/>
    </source>
</evidence>
<feature type="transmembrane region" description="Helical" evidence="12">
    <location>
        <begin position="72"/>
        <end position="90"/>
    </location>
</feature>
<comment type="caution">
    <text evidence="14">The sequence shown here is derived from an EMBL/GenBank/DDBJ whole genome shotgun (WGS) entry which is preliminary data.</text>
</comment>
<evidence type="ECO:0000313" key="14">
    <source>
        <dbReference type="EMBL" id="MDM5147274.1"/>
    </source>
</evidence>
<evidence type="ECO:0000256" key="8">
    <source>
        <dbReference type="ARBA" id="ARBA00022989"/>
    </source>
</evidence>
<dbReference type="InterPro" id="IPR000715">
    <property type="entry name" value="Glycosyl_transferase_4"/>
</dbReference>
<keyword evidence="7 12" id="KW-0573">Peptidoglycan synthesis</keyword>
<dbReference type="GO" id="GO:0016740">
    <property type="term" value="F:transferase activity"/>
    <property type="evidence" value="ECO:0007669"/>
    <property type="project" value="UniProtKB-KW"/>
</dbReference>
<comment type="function">
    <text evidence="12">Catalyzes the initial step of the lipid cycle reactions in the biosynthesis of the cell wall peptidoglycan: transfers peptidoglycan precursor phospho-MurNAc-pentapeptide from UDP-MurNAc-pentapeptide onto the lipid carrier undecaprenyl phosphate, yielding undecaprenyl-pyrophosphoryl-MurNAc-pentapeptide, known as lipid I.</text>
</comment>
<keyword evidence="4 12" id="KW-0808">Transferase</keyword>
<protein>
    <recommendedName>
        <fullName evidence="12 13">Phospho-N-acetylmuramoyl-pentapeptide-transferase</fullName>
        <ecNumber evidence="12 13">2.7.8.13</ecNumber>
    </recommendedName>
    <alternativeName>
        <fullName evidence="12">UDP-MurNAc-pentapeptide phosphotransferase</fullName>
    </alternativeName>
</protein>
<comment type="catalytic activity">
    <reaction evidence="12">
        <text>UDP-N-acetyl-alpha-D-muramoyl-L-alanyl-gamma-D-glutamyl-meso-2,6-diaminopimeloyl-D-alanyl-D-alanine + di-trans,octa-cis-undecaprenyl phosphate = di-trans,octa-cis-undecaprenyl diphospho-N-acetyl-alpha-D-muramoyl-L-alanyl-D-glutamyl-meso-2,6-diaminopimeloyl-D-alanyl-D-alanine + UMP</text>
        <dbReference type="Rhea" id="RHEA:28386"/>
        <dbReference type="ChEBI" id="CHEBI:57865"/>
        <dbReference type="ChEBI" id="CHEBI:60392"/>
        <dbReference type="ChEBI" id="CHEBI:61386"/>
        <dbReference type="ChEBI" id="CHEBI:61387"/>
        <dbReference type="EC" id="2.7.8.13"/>
    </reaction>
</comment>
<comment type="subcellular location">
    <subcellularLocation>
        <location evidence="12">Cell membrane</location>
        <topology evidence="12">Multi-pass membrane protein</topology>
    </subcellularLocation>
    <subcellularLocation>
        <location evidence="1">Membrane</location>
        <topology evidence="1">Multi-pass membrane protein</topology>
    </subcellularLocation>
</comment>
<evidence type="ECO:0000256" key="4">
    <source>
        <dbReference type="ARBA" id="ARBA00022679"/>
    </source>
</evidence>
<evidence type="ECO:0000256" key="11">
    <source>
        <dbReference type="ARBA" id="ARBA00023316"/>
    </source>
</evidence>
<comment type="similarity">
    <text evidence="2 12">Belongs to the glycosyltransferase 4 family. MraY subfamily.</text>
</comment>
<dbReference type="InterPro" id="IPR018480">
    <property type="entry name" value="PNAcMuramoyl-5peptid_Trfase_CS"/>
</dbReference>
<dbReference type="PANTHER" id="PTHR22926:SF5">
    <property type="entry name" value="PHOSPHO-N-ACETYLMURAMOYL-PENTAPEPTIDE-TRANSFERASE HOMOLOG"/>
    <property type="match status" value="1"/>
</dbReference>
<feature type="transmembrane region" description="Helical" evidence="12">
    <location>
        <begin position="338"/>
        <end position="357"/>
    </location>
</feature>
<reference evidence="14" key="1">
    <citation type="submission" date="2022-08" db="EMBL/GenBank/DDBJ databases">
        <authorList>
            <person name="Dzunkova M."/>
            <person name="La Clair J."/>
            <person name="Tyml T."/>
            <person name="Doud D."/>
            <person name="Schulz F."/>
            <person name="Piquer S."/>
            <person name="Porcel Sanchis D."/>
            <person name="Osborn A."/>
            <person name="Robinson D."/>
            <person name="Louie K.B."/>
            <person name="Bowen B.P."/>
            <person name="Bowers R."/>
            <person name="Lee J."/>
            <person name="Arnau Llombart V."/>
            <person name="Diaz Villanueva W."/>
            <person name="Gosliner T."/>
            <person name="Northen T."/>
            <person name="Cheng J.-F."/>
            <person name="Burkart M.D."/>
            <person name="Woyke T."/>
        </authorList>
    </citation>
    <scope>NUCLEOTIDE SEQUENCE</scope>
    <source>
        <strain evidence="14">Df01</strain>
    </source>
</reference>
<keyword evidence="12" id="KW-0460">Magnesium</keyword>
<evidence type="ECO:0000313" key="15">
    <source>
        <dbReference type="Proteomes" id="UP001168167"/>
    </source>
</evidence>
<evidence type="ECO:0000256" key="10">
    <source>
        <dbReference type="ARBA" id="ARBA00023306"/>
    </source>
</evidence>
<feature type="transmembrane region" description="Helical" evidence="12">
    <location>
        <begin position="290"/>
        <end position="311"/>
    </location>
</feature>
<keyword evidence="5 12" id="KW-0812">Transmembrane</keyword>
<keyword evidence="12" id="KW-0479">Metal-binding</keyword>
<dbReference type="EMBL" id="JANQAO010000001">
    <property type="protein sequence ID" value="MDM5147274.1"/>
    <property type="molecule type" value="Genomic_DNA"/>
</dbReference>
<keyword evidence="11 12" id="KW-0961">Cell wall biogenesis/degradation</keyword>
<evidence type="ECO:0000256" key="13">
    <source>
        <dbReference type="NCBIfam" id="TIGR00445"/>
    </source>
</evidence>
<feature type="transmembrane region" description="Helical" evidence="12">
    <location>
        <begin position="96"/>
        <end position="113"/>
    </location>
</feature>
<proteinExistence type="inferred from homology"/>
<keyword evidence="15" id="KW-1185">Reference proteome</keyword>
<dbReference type="PROSITE" id="PS01348">
    <property type="entry name" value="MRAY_2"/>
    <property type="match status" value="1"/>
</dbReference>
<feature type="transmembrane region" description="Helical" evidence="12">
    <location>
        <begin position="263"/>
        <end position="284"/>
    </location>
</feature>
<comment type="pathway">
    <text evidence="12">Cell wall biogenesis; peptidoglycan biosynthesis.</text>
</comment>
<dbReference type="Pfam" id="PF00953">
    <property type="entry name" value="Glycos_transf_4"/>
    <property type="match status" value="1"/>
</dbReference>
<evidence type="ECO:0000256" key="5">
    <source>
        <dbReference type="ARBA" id="ARBA00022692"/>
    </source>
</evidence>
<evidence type="ECO:0000256" key="2">
    <source>
        <dbReference type="ARBA" id="ARBA00005583"/>
    </source>
</evidence>
<keyword evidence="3 12" id="KW-0132">Cell division</keyword>
<evidence type="ECO:0000256" key="7">
    <source>
        <dbReference type="ARBA" id="ARBA00022984"/>
    </source>
</evidence>
<feature type="transmembrane region" description="Helical" evidence="12">
    <location>
        <begin position="199"/>
        <end position="219"/>
    </location>
</feature>
<gene>
    <name evidence="12 14" type="primary">mraY</name>
    <name evidence="14" type="ORF">NQX30_02650</name>
</gene>
<feature type="transmembrane region" description="Helical" evidence="12">
    <location>
        <begin position="133"/>
        <end position="152"/>
    </location>
</feature>